<evidence type="ECO:0000256" key="5">
    <source>
        <dbReference type="ARBA" id="ARBA00022793"/>
    </source>
</evidence>
<dbReference type="InterPro" id="IPR036778">
    <property type="entry name" value="OHCU_decarboxylase_sf"/>
</dbReference>
<dbReference type="NCBIfam" id="NF010372">
    <property type="entry name" value="PRK13798.1"/>
    <property type="match status" value="1"/>
</dbReference>
<name>A6W9R5_KINRD</name>
<evidence type="ECO:0000259" key="7">
    <source>
        <dbReference type="Pfam" id="PF09349"/>
    </source>
</evidence>
<dbReference type="eggNOG" id="COG3195">
    <property type="taxonomic scope" value="Bacteria"/>
</dbReference>
<reference evidence="9" key="1">
    <citation type="journal article" date="2008" name="PLoS ONE">
        <title>Survival in nuclear waste, extreme resistance, and potential applications gleaned from the genome sequence of Kineococcus radiotolerans SRS30216.</title>
        <authorList>
            <person name="Bagwell C.E."/>
            <person name="Bhat S."/>
            <person name="Hawkins G.M."/>
            <person name="Smith B.W."/>
            <person name="Biswas T."/>
            <person name="Hoover T.R."/>
            <person name="Saunders E."/>
            <person name="Han C.S."/>
            <person name="Tsodikov O.V."/>
            <person name="Shimkets L.J."/>
        </authorList>
    </citation>
    <scope>NUCLEOTIDE SEQUENCE [LARGE SCALE GENOMIC DNA]</scope>
    <source>
        <strain evidence="9">ATCC BAA-149 / DSM 14245 / SRS30216</strain>
    </source>
</reference>
<dbReference type="Proteomes" id="UP000001116">
    <property type="component" value="Chromosome"/>
</dbReference>
<dbReference type="Pfam" id="PF09349">
    <property type="entry name" value="OHCU_decarbox"/>
    <property type="match status" value="1"/>
</dbReference>
<sequence length="179" mass="18688">MVSTTEGRVQGVVALNALPEQEFRDLLLACCHAPGWAAALAAQRPFPAVAALLDAADAALATASEEDVDAALAAHPRIGERPANAASRREQAAALSADAAVLDDLAAGNRAYEARFGHVYLVCASGRSAEELLAVLRSRLDNDPVTERAVLRRELAAITRLRLERAVGDASPVRAGTAS</sequence>
<dbReference type="NCBIfam" id="TIGR03180">
    <property type="entry name" value="UraD_2"/>
    <property type="match status" value="1"/>
</dbReference>
<dbReference type="InterPro" id="IPR017595">
    <property type="entry name" value="OHCU_decarboxylase-2"/>
</dbReference>
<comment type="pathway">
    <text evidence="2">Purine metabolism; urate degradation; (S)-allantoin from urate: step 3/3.</text>
</comment>
<dbReference type="SUPFAM" id="SSF158694">
    <property type="entry name" value="UraD-Like"/>
    <property type="match status" value="1"/>
</dbReference>
<keyword evidence="6" id="KW-0456">Lyase</keyword>
<evidence type="ECO:0000256" key="6">
    <source>
        <dbReference type="ARBA" id="ARBA00023239"/>
    </source>
</evidence>
<evidence type="ECO:0000313" key="9">
    <source>
        <dbReference type="Proteomes" id="UP000001116"/>
    </source>
</evidence>
<feature type="domain" description="Oxo-4-hydroxy-4-carboxy-5-ureidoimidazoline decarboxylase" evidence="7">
    <location>
        <begin position="16"/>
        <end position="164"/>
    </location>
</feature>
<dbReference type="HOGENOM" id="CLU_092522_2_0_11"/>
<gene>
    <name evidence="8" type="ordered locus">Krad_2069</name>
</gene>
<evidence type="ECO:0000256" key="2">
    <source>
        <dbReference type="ARBA" id="ARBA00004754"/>
    </source>
</evidence>
<keyword evidence="9" id="KW-1185">Reference proteome</keyword>
<evidence type="ECO:0000256" key="4">
    <source>
        <dbReference type="ARBA" id="ARBA00022631"/>
    </source>
</evidence>
<dbReference type="GO" id="GO:0051997">
    <property type="term" value="F:2-oxo-4-hydroxy-4-carboxy-5-ureidoimidazoline decarboxylase activity"/>
    <property type="evidence" value="ECO:0007669"/>
    <property type="project" value="UniProtKB-EC"/>
</dbReference>
<protein>
    <recommendedName>
        <fullName evidence="3">2-oxo-4-hydroxy-4-carboxy-5-ureidoimidazoline decarboxylase</fullName>
        <ecNumber evidence="3">4.1.1.97</ecNumber>
    </recommendedName>
</protein>
<organism evidence="8 9">
    <name type="scientific">Kineococcus radiotolerans (strain ATCC BAA-149 / DSM 14245 / SRS30216)</name>
    <dbReference type="NCBI Taxonomy" id="266940"/>
    <lineage>
        <taxon>Bacteria</taxon>
        <taxon>Bacillati</taxon>
        <taxon>Actinomycetota</taxon>
        <taxon>Actinomycetes</taxon>
        <taxon>Kineosporiales</taxon>
        <taxon>Kineosporiaceae</taxon>
        <taxon>Kineococcus</taxon>
    </lineage>
</organism>
<keyword evidence="5" id="KW-0210">Decarboxylase</keyword>
<dbReference type="RefSeq" id="WP_011981307.1">
    <property type="nucleotide sequence ID" value="NC_009664.2"/>
</dbReference>
<dbReference type="OrthoDB" id="5243781at2"/>
<evidence type="ECO:0000256" key="1">
    <source>
        <dbReference type="ARBA" id="ARBA00001163"/>
    </source>
</evidence>
<dbReference type="EMBL" id="CP000750">
    <property type="protein sequence ID" value="ABS03554.1"/>
    <property type="molecule type" value="Genomic_DNA"/>
</dbReference>
<comment type="catalytic activity">
    <reaction evidence="1">
        <text>5-hydroxy-2-oxo-4-ureido-2,5-dihydro-1H-imidazole-5-carboxylate + H(+) = (S)-allantoin + CO2</text>
        <dbReference type="Rhea" id="RHEA:26301"/>
        <dbReference type="ChEBI" id="CHEBI:15378"/>
        <dbReference type="ChEBI" id="CHEBI:15678"/>
        <dbReference type="ChEBI" id="CHEBI:16526"/>
        <dbReference type="ChEBI" id="CHEBI:58639"/>
        <dbReference type="EC" id="4.1.1.97"/>
    </reaction>
</comment>
<proteinExistence type="predicted"/>
<accession>A6W9R5</accession>
<keyword evidence="4" id="KW-0659">Purine metabolism</keyword>
<dbReference type="AlphaFoldDB" id="A6W9R5"/>
<evidence type="ECO:0000256" key="3">
    <source>
        <dbReference type="ARBA" id="ARBA00012257"/>
    </source>
</evidence>
<dbReference type="PANTHER" id="PTHR43466:SF1">
    <property type="entry name" value="2-OXO-4-HYDROXY-4-CARBOXY-5-UREIDOIMIDAZOLINE DECARBOXYLASE-RELATED"/>
    <property type="match status" value="1"/>
</dbReference>
<dbReference type="STRING" id="266940.Krad_2069"/>
<evidence type="ECO:0000313" key="8">
    <source>
        <dbReference type="EMBL" id="ABS03554.1"/>
    </source>
</evidence>
<dbReference type="InterPro" id="IPR018020">
    <property type="entry name" value="OHCU_decarboxylase"/>
</dbReference>
<dbReference type="PANTHER" id="PTHR43466">
    <property type="entry name" value="2-OXO-4-HYDROXY-4-CARBOXY-5-UREIDOIMIDAZOLINE DECARBOXYLASE-RELATED"/>
    <property type="match status" value="1"/>
</dbReference>
<dbReference type="Gene3D" id="1.10.3330.10">
    <property type="entry name" value="Oxo-4-hydroxy-4-carboxy-5-ureidoimidazoline decarboxylase"/>
    <property type="match status" value="1"/>
</dbReference>
<dbReference type="GO" id="GO:0019628">
    <property type="term" value="P:urate catabolic process"/>
    <property type="evidence" value="ECO:0007669"/>
    <property type="project" value="TreeGrafter"/>
</dbReference>
<dbReference type="KEGG" id="kra:Krad_2069"/>
<dbReference type="GO" id="GO:0006144">
    <property type="term" value="P:purine nucleobase metabolic process"/>
    <property type="evidence" value="ECO:0007669"/>
    <property type="project" value="UniProtKB-KW"/>
</dbReference>
<dbReference type="EC" id="4.1.1.97" evidence="3"/>